<evidence type="ECO:0000313" key="3">
    <source>
        <dbReference type="Proteomes" id="UP000440004"/>
    </source>
</evidence>
<feature type="signal peptide" evidence="1">
    <location>
        <begin position="1"/>
        <end position="21"/>
    </location>
</feature>
<evidence type="ECO:0000256" key="1">
    <source>
        <dbReference type="SAM" id="SignalP"/>
    </source>
</evidence>
<proteinExistence type="predicted"/>
<protein>
    <submittedName>
        <fullName evidence="2">Uncharacterized protein</fullName>
    </submittedName>
</protein>
<comment type="caution">
    <text evidence="2">The sequence shown here is derived from an EMBL/GenBank/DDBJ whole genome shotgun (WGS) entry which is preliminary data.</text>
</comment>
<sequence length="430" mass="49587">MKRIGIVILFLLFLTPNAVSAETLYDQYKTDLGLTINSYSENWTGYKLIEVYEEFKKNTYGDEIKYLKEINLYSDNPSGGQEEGVYNASYNRLKILGNEKIILSKENTIDLYNLSNKQTVEDFARTLSHEYGHHFTLYYLIQYENKTFDDWRDTKLYQVRKLEGYDKVTNNYINGHEWSIIEICAEDYVQLYGSSTGKEAYYFEDIEQRYYSGSINKSASYQYSIYNINPQENNNIPLVLEVPQVKEYWQNASGMESKVKAPTKPTIALVDTEDLGYDKIQYKLQWTKSIDIDEQEVQYYTVVATDLQGEDIIPIKTVSQGEPLEAVVGSIRVTNDKNIMFYTDSFIDNPKLFKVYAMSSIGGIVSSDTLKVDFNNPSVTTLKSLAVSNMPIEDEKELAPIIVNRKGNKYIDKVLDMILLIVEKIKNFSN</sequence>
<dbReference type="AlphaFoldDB" id="A0A6A7KD19"/>
<keyword evidence="3" id="KW-1185">Reference proteome</keyword>
<name>A0A6A7KD19_9FIRM</name>
<feature type="chain" id="PRO_5025331235" evidence="1">
    <location>
        <begin position="22"/>
        <end position="430"/>
    </location>
</feature>
<gene>
    <name evidence="2" type="ORF">GC105_13995</name>
</gene>
<reference evidence="2 3" key="1">
    <citation type="submission" date="2019-10" db="EMBL/GenBank/DDBJ databases">
        <title>Alkalibaculum tamaniensis sp.nov., a new alkaliphilic acetogen, isolated on methoxylated aromatics from a mud volcano.</title>
        <authorList>
            <person name="Khomyakova M.A."/>
            <person name="Merkel A.Y."/>
            <person name="Bonch-Osmolovskaya E.A."/>
            <person name="Slobodkin A.I."/>
        </authorList>
    </citation>
    <scope>NUCLEOTIDE SEQUENCE [LARGE SCALE GENOMIC DNA]</scope>
    <source>
        <strain evidence="2 3">M08DMB</strain>
    </source>
</reference>
<organism evidence="2 3">
    <name type="scientific">Alkalibaculum sporogenes</name>
    <dbReference type="NCBI Taxonomy" id="2655001"/>
    <lineage>
        <taxon>Bacteria</taxon>
        <taxon>Bacillati</taxon>
        <taxon>Bacillota</taxon>
        <taxon>Clostridia</taxon>
        <taxon>Eubacteriales</taxon>
        <taxon>Eubacteriaceae</taxon>
        <taxon>Alkalibaculum</taxon>
    </lineage>
</organism>
<dbReference type="Proteomes" id="UP000440004">
    <property type="component" value="Unassembled WGS sequence"/>
</dbReference>
<dbReference type="EMBL" id="WHNX01000031">
    <property type="protein sequence ID" value="MPW26893.1"/>
    <property type="molecule type" value="Genomic_DNA"/>
</dbReference>
<dbReference type="RefSeq" id="WP_152806033.1">
    <property type="nucleotide sequence ID" value="NZ_WHNX01000031.1"/>
</dbReference>
<evidence type="ECO:0000313" key="2">
    <source>
        <dbReference type="EMBL" id="MPW26893.1"/>
    </source>
</evidence>
<accession>A0A6A7KD19</accession>
<keyword evidence="1" id="KW-0732">Signal</keyword>